<evidence type="ECO:0000313" key="2">
    <source>
        <dbReference type="EMBL" id="BDU76182.1"/>
    </source>
</evidence>
<dbReference type="Proteomes" id="UP001228113">
    <property type="component" value="Chromosome"/>
</dbReference>
<evidence type="ECO:0000313" key="3">
    <source>
        <dbReference type="Proteomes" id="UP001228113"/>
    </source>
</evidence>
<dbReference type="SUPFAM" id="SSF47781">
    <property type="entry name" value="RuvA domain 2-like"/>
    <property type="match status" value="1"/>
</dbReference>
<proteinExistence type="predicted"/>
<dbReference type="KEGG" id="msea:METESE_11400"/>
<dbReference type="GO" id="GO:0006281">
    <property type="term" value="P:DNA repair"/>
    <property type="evidence" value="ECO:0007669"/>
    <property type="project" value="InterPro"/>
</dbReference>
<dbReference type="GO" id="GO:0015627">
    <property type="term" value="C:type II protein secretion system complex"/>
    <property type="evidence" value="ECO:0007669"/>
    <property type="project" value="TreeGrafter"/>
</dbReference>
<dbReference type="Pfam" id="PF12836">
    <property type="entry name" value="HHH_3"/>
    <property type="match status" value="1"/>
</dbReference>
<feature type="domain" description="Helix-hairpin-helix DNA-binding motif class 1" evidence="1">
    <location>
        <begin position="38"/>
        <end position="57"/>
    </location>
</feature>
<sequence>MNVPLTALALAIFLPLSGGARRPKAPASPVDLNAATATELVQLPGVGPGIAARIVAHRKAHGPFRRPEDLLEVRGLGNRVFQRLRPHVTVGP</sequence>
<reference evidence="2" key="1">
    <citation type="journal article" date="2023" name="Int. J. Syst. Evol. Microbiol.">
        <title>Mesoterricola silvestris gen. nov., sp. nov., Mesoterricola sediminis sp. nov., Geothrix oryzae sp. nov., Geothrix edaphica sp. nov., Geothrix rubra sp. nov., and Geothrix limicola sp. nov., six novel members of Acidobacteriota isolated from soils.</title>
        <authorList>
            <person name="Itoh H."/>
            <person name="Sugisawa Y."/>
            <person name="Mise K."/>
            <person name="Xu Z."/>
            <person name="Kuniyasu M."/>
            <person name="Ushijima N."/>
            <person name="Kawano K."/>
            <person name="Kobayashi E."/>
            <person name="Shiratori Y."/>
            <person name="Masuda Y."/>
            <person name="Senoo K."/>
        </authorList>
    </citation>
    <scope>NUCLEOTIDE SEQUENCE</scope>
    <source>
        <strain evidence="2">W786</strain>
    </source>
</reference>
<protein>
    <recommendedName>
        <fullName evidence="1">Helix-hairpin-helix DNA-binding motif class 1 domain-containing protein</fullName>
    </recommendedName>
</protein>
<keyword evidence="3" id="KW-1185">Reference proteome</keyword>
<dbReference type="Gene3D" id="1.10.150.320">
    <property type="entry name" value="Photosystem II 12 kDa extrinsic protein"/>
    <property type="match status" value="1"/>
</dbReference>
<dbReference type="EMBL" id="AP027081">
    <property type="protein sequence ID" value="BDU76182.1"/>
    <property type="molecule type" value="Genomic_DNA"/>
</dbReference>
<name>A0AA48GRE0_9BACT</name>
<dbReference type="PANTHER" id="PTHR21180:SF32">
    <property type="entry name" value="ENDONUCLEASE_EXONUCLEASE_PHOSPHATASE FAMILY DOMAIN-CONTAINING PROTEIN 1"/>
    <property type="match status" value="1"/>
</dbReference>
<dbReference type="InterPro" id="IPR051675">
    <property type="entry name" value="Endo/Exo/Phosphatase_dom_1"/>
</dbReference>
<dbReference type="InterPro" id="IPR003583">
    <property type="entry name" value="Hlx-hairpin-Hlx_DNA-bd_motif"/>
</dbReference>
<dbReference type="PANTHER" id="PTHR21180">
    <property type="entry name" value="ENDONUCLEASE/EXONUCLEASE/PHOSPHATASE FAMILY DOMAIN-CONTAINING PROTEIN 1"/>
    <property type="match status" value="1"/>
</dbReference>
<evidence type="ECO:0000259" key="1">
    <source>
        <dbReference type="SMART" id="SM00278"/>
    </source>
</evidence>
<feature type="domain" description="Helix-hairpin-helix DNA-binding motif class 1" evidence="1">
    <location>
        <begin position="68"/>
        <end position="87"/>
    </location>
</feature>
<dbReference type="InterPro" id="IPR010994">
    <property type="entry name" value="RuvA_2-like"/>
</dbReference>
<dbReference type="AlphaFoldDB" id="A0AA48GRE0"/>
<dbReference type="RefSeq" id="WP_243334124.1">
    <property type="nucleotide sequence ID" value="NZ_AP027081.1"/>
</dbReference>
<dbReference type="SMART" id="SM00278">
    <property type="entry name" value="HhH1"/>
    <property type="match status" value="2"/>
</dbReference>
<dbReference type="GO" id="GO:0003677">
    <property type="term" value="F:DNA binding"/>
    <property type="evidence" value="ECO:0007669"/>
    <property type="project" value="InterPro"/>
</dbReference>
<gene>
    <name evidence="2" type="ORF">METESE_11400</name>
</gene>
<dbReference type="GO" id="GO:0015628">
    <property type="term" value="P:protein secretion by the type II secretion system"/>
    <property type="evidence" value="ECO:0007669"/>
    <property type="project" value="TreeGrafter"/>
</dbReference>
<organism evidence="2 3">
    <name type="scientific">Mesoterricola sediminis</name>
    <dbReference type="NCBI Taxonomy" id="2927980"/>
    <lineage>
        <taxon>Bacteria</taxon>
        <taxon>Pseudomonadati</taxon>
        <taxon>Acidobacteriota</taxon>
        <taxon>Holophagae</taxon>
        <taxon>Holophagales</taxon>
        <taxon>Holophagaceae</taxon>
        <taxon>Mesoterricola</taxon>
    </lineage>
</organism>
<accession>A0AA48GRE0</accession>